<keyword evidence="3 5" id="KW-1133">Transmembrane helix</keyword>
<evidence type="ECO:0000256" key="3">
    <source>
        <dbReference type="ARBA" id="ARBA00022989"/>
    </source>
</evidence>
<keyword evidence="2 5" id="KW-0812">Transmembrane</keyword>
<evidence type="ECO:0000256" key="1">
    <source>
        <dbReference type="ARBA" id="ARBA00004141"/>
    </source>
</evidence>
<feature type="transmembrane region" description="Helical" evidence="5">
    <location>
        <begin position="7"/>
        <end position="31"/>
    </location>
</feature>
<dbReference type="EMBL" id="JBHPBY010000110">
    <property type="protein sequence ID" value="MFC1850603.1"/>
    <property type="molecule type" value="Genomic_DNA"/>
</dbReference>
<organism evidence="7 8">
    <name type="scientific">candidate division CSSED10-310 bacterium</name>
    <dbReference type="NCBI Taxonomy" id="2855610"/>
    <lineage>
        <taxon>Bacteria</taxon>
        <taxon>Bacteria division CSSED10-310</taxon>
    </lineage>
</organism>
<proteinExistence type="predicted"/>
<comment type="caution">
    <text evidence="7">The sequence shown here is derived from an EMBL/GenBank/DDBJ whole genome shotgun (WGS) entry which is preliminary data.</text>
</comment>
<protein>
    <submittedName>
        <fullName evidence="7">DUF4203 domain-containing protein</fullName>
    </submittedName>
</protein>
<dbReference type="InterPro" id="IPR025256">
    <property type="entry name" value="TM7S3/TM198-like_dom"/>
</dbReference>
<keyword evidence="8" id="KW-1185">Reference proteome</keyword>
<name>A0ABV6YX12_UNCC1</name>
<dbReference type="Pfam" id="PF13886">
    <property type="entry name" value="TM7S3_TM198"/>
    <property type="match status" value="1"/>
</dbReference>
<feature type="transmembrane region" description="Helical" evidence="5">
    <location>
        <begin position="69"/>
        <end position="87"/>
    </location>
</feature>
<evidence type="ECO:0000313" key="8">
    <source>
        <dbReference type="Proteomes" id="UP001594351"/>
    </source>
</evidence>
<evidence type="ECO:0000256" key="5">
    <source>
        <dbReference type="SAM" id="Phobius"/>
    </source>
</evidence>
<gene>
    <name evidence="7" type="ORF">ACFL27_10460</name>
</gene>
<reference evidence="7 8" key="1">
    <citation type="submission" date="2024-09" db="EMBL/GenBank/DDBJ databases">
        <title>Laminarin stimulates single cell rates of sulfate reduction while oxygen inhibits transcriptomic activity in coastal marine sediment.</title>
        <authorList>
            <person name="Lindsay M."/>
            <person name="Orcutt B."/>
            <person name="Emerson D."/>
            <person name="Stepanauskas R."/>
            <person name="D'Angelo T."/>
        </authorList>
    </citation>
    <scope>NUCLEOTIDE SEQUENCE [LARGE SCALE GENOMIC DNA]</scope>
    <source>
        <strain evidence="7">SAG AM-311-K15</strain>
    </source>
</reference>
<feature type="transmembrane region" description="Helical" evidence="5">
    <location>
        <begin position="121"/>
        <end position="139"/>
    </location>
</feature>
<evidence type="ECO:0000313" key="7">
    <source>
        <dbReference type="EMBL" id="MFC1850603.1"/>
    </source>
</evidence>
<keyword evidence="4 5" id="KW-0472">Membrane</keyword>
<feature type="transmembrane region" description="Helical" evidence="5">
    <location>
        <begin position="43"/>
        <end position="62"/>
    </location>
</feature>
<feature type="transmembrane region" description="Helical" evidence="5">
    <location>
        <begin position="145"/>
        <end position="164"/>
    </location>
</feature>
<comment type="subcellular location">
    <subcellularLocation>
        <location evidence="1">Membrane</location>
        <topology evidence="1">Multi-pass membrane protein</topology>
    </subcellularLocation>
</comment>
<feature type="transmembrane region" description="Helical" evidence="5">
    <location>
        <begin position="99"/>
        <end position="116"/>
    </location>
</feature>
<feature type="domain" description="TM7S3/TM198-like" evidence="6">
    <location>
        <begin position="4"/>
        <end position="136"/>
    </location>
</feature>
<sequence>MIILKILLGIALLTAGYDLFWLFVAGIGFILGLDIIAPFLPGLPAWMILVIAAGGGALGALLTVLCQRFAIVLAGILAGGYSCLYLSQELVSKSNQLSWLVFIAGGIVGGVLARFIFNWALIILSSLTGATLIIHALPLELSAKTLLFSVLVVMGTVIQAGHMLQKSDHPDRKTS</sequence>
<evidence type="ECO:0000256" key="2">
    <source>
        <dbReference type="ARBA" id="ARBA00022692"/>
    </source>
</evidence>
<evidence type="ECO:0000256" key="4">
    <source>
        <dbReference type="ARBA" id="ARBA00023136"/>
    </source>
</evidence>
<dbReference type="Proteomes" id="UP001594351">
    <property type="component" value="Unassembled WGS sequence"/>
</dbReference>
<accession>A0ABV6YX12</accession>
<evidence type="ECO:0000259" key="6">
    <source>
        <dbReference type="Pfam" id="PF13886"/>
    </source>
</evidence>